<evidence type="ECO:0000256" key="2">
    <source>
        <dbReference type="ARBA" id="ARBA00022692"/>
    </source>
</evidence>
<dbReference type="EMBL" id="WHNY01000089">
    <property type="protein sequence ID" value="NOU69204.1"/>
    <property type="molecule type" value="Genomic_DNA"/>
</dbReference>
<feature type="transmembrane region" description="Helical" evidence="5">
    <location>
        <begin position="139"/>
        <end position="161"/>
    </location>
</feature>
<feature type="transmembrane region" description="Helical" evidence="5">
    <location>
        <begin position="36"/>
        <end position="58"/>
    </location>
</feature>
<keyword evidence="4 5" id="KW-0472">Membrane</keyword>
<evidence type="ECO:0000256" key="5">
    <source>
        <dbReference type="SAM" id="Phobius"/>
    </source>
</evidence>
<gene>
    <name evidence="6" type="ORF">GC096_34885</name>
</gene>
<dbReference type="InterPro" id="IPR007300">
    <property type="entry name" value="CidB/LrgB"/>
</dbReference>
<evidence type="ECO:0000313" key="6">
    <source>
        <dbReference type="EMBL" id="NOU69204.1"/>
    </source>
</evidence>
<feature type="transmembrane region" description="Helical" evidence="5">
    <location>
        <begin position="208"/>
        <end position="229"/>
    </location>
</feature>
<reference evidence="6 7" key="1">
    <citation type="submission" date="2019-10" db="EMBL/GenBank/DDBJ databases">
        <title>Description of Paenibacillus humi sp. nov.</title>
        <authorList>
            <person name="Carlier A."/>
            <person name="Qi S."/>
        </authorList>
    </citation>
    <scope>NUCLEOTIDE SEQUENCE [LARGE SCALE GENOMIC DNA]</scope>
    <source>
        <strain evidence="6 7">LMG 31461</strain>
    </source>
</reference>
<evidence type="ECO:0000256" key="4">
    <source>
        <dbReference type="ARBA" id="ARBA00023136"/>
    </source>
</evidence>
<comment type="subcellular location">
    <subcellularLocation>
        <location evidence="1">Membrane</location>
        <topology evidence="1">Multi-pass membrane protein</topology>
    </subcellularLocation>
</comment>
<dbReference type="Proteomes" id="UP000653578">
    <property type="component" value="Unassembled WGS sequence"/>
</dbReference>
<feature type="transmembrane region" description="Helical" evidence="5">
    <location>
        <begin position="64"/>
        <end position="81"/>
    </location>
</feature>
<feature type="transmembrane region" description="Helical" evidence="5">
    <location>
        <begin position="168"/>
        <end position="188"/>
    </location>
</feature>
<keyword evidence="3 5" id="KW-1133">Transmembrane helix</keyword>
<evidence type="ECO:0000313" key="7">
    <source>
        <dbReference type="Proteomes" id="UP000653578"/>
    </source>
</evidence>
<feature type="transmembrane region" description="Helical" evidence="5">
    <location>
        <begin position="93"/>
        <end position="119"/>
    </location>
</feature>
<evidence type="ECO:0000256" key="3">
    <source>
        <dbReference type="ARBA" id="ARBA00022989"/>
    </source>
</evidence>
<keyword evidence="7" id="KW-1185">Reference proteome</keyword>
<accession>A0ABX1XLL3</accession>
<proteinExistence type="predicted"/>
<comment type="caution">
    <text evidence="6">The sequence shown here is derived from an EMBL/GenBank/DDBJ whole genome shotgun (WGS) entry which is preliminary data.</text>
</comment>
<dbReference type="PANTHER" id="PTHR30249">
    <property type="entry name" value="PUTATIVE SEROTONIN TRANSPORTER"/>
    <property type="match status" value="1"/>
</dbReference>
<dbReference type="RefSeq" id="WP_171637319.1">
    <property type="nucleotide sequence ID" value="NZ_WHNY01000089.1"/>
</dbReference>
<protein>
    <submittedName>
        <fullName evidence="6">LrgB family protein</fullName>
    </submittedName>
</protein>
<name>A0ABX1XLL3_9BACL</name>
<dbReference type="Pfam" id="PF04172">
    <property type="entry name" value="LrgB"/>
    <property type="match status" value="1"/>
</dbReference>
<evidence type="ECO:0000256" key="1">
    <source>
        <dbReference type="ARBA" id="ARBA00004141"/>
    </source>
</evidence>
<keyword evidence="2 5" id="KW-0812">Transmembrane</keyword>
<dbReference type="PANTHER" id="PTHR30249:SF0">
    <property type="entry name" value="PLASTIDAL GLYCOLATE_GLYCERATE TRANSLOCATOR 1, CHLOROPLASTIC"/>
    <property type="match status" value="1"/>
</dbReference>
<sequence length="230" mass="24340">MNTSDWLMNPMFGIALSVVTYTAAQHIHKRWRWLHPLFVCSGFIILVLLSFHIPYAAYKVGGDVLTLLLGPATVALGVPLYKNAGLIKKYIAGILTAVALGSLTAIASAAALVGLLGGSREILLSMLPKSVSSPIALEISRHLGGLPELTAVLTVLTGLFGSMIGKRLLTWLGFHDAISIGIAVGTAAHGIGTARLLKDSELEGSMSGFAMGAAGIITSVLFVPIYWWFR</sequence>
<organism evidence="6 7">
    <name type="scientific">Paenibacillus plantarum</name>
    <dbReference type="NCBI Taxonomy" id="2654975"/>
    <lineage>
        <taxon>Bacteria</taxon>
        <taxon>Bacillati</taxon>
        <taxon>Bacillota</taxon>
        <taxon>Bacilli</taxon>
        <taxon>Bacillales</taxon>
        <taxon>Paenibacillaceae</taxon>
        <taxon>Paenibacillus</taxon>
    </lineage>
</organism>